<sequence length="520" mass="56891">MHRGLQILEIVELICSNVVQISPTSPRRTARTLAALARTCTIFSGPALDALWRKQTSLAPFLKLMPEDLFEPSDRPGGLHNRQWRLSRPIVATDWSRATTYAFRVRELFLSHFGFERTSDVLQAFILCCPSGFLFPRLRILTYPLSHPTPIRIFLPSTLEQISVTGEASHTSLSLLSALANSCPRLKSVAVSLSPESGHVNHNTCLLVAALHSLVSLTMDTPTLAGISHLGQLSTLTTLRLGSLPSTLVSLSSGSPPMFPRLRLLQVASAPIGPATALIRRCSNTPLVYLNLNFQTCPTIVEMEAFYKALRAVCVHASLESITLGALKPVSPAARRDDYAITGRSLDILTCFTKLGALFLTAPGGFDLDDPSIARLAAAWPNLKNLWLATVPSDVEPRLTLQSLRSLAEHCPNLRLLHINVDARSIPPTGPTRVVHYCLTSINVASSPISGAPPVARYISGLFPNVSEITTAREDEDNDDAEEIIQNVKAIQYHNLWKEVETQVPEFVATRAEEQAWGPI</sequence>
<dbReference type="AlphaFoldDB" id="A0A8H6X3U0"/>
<organism evidence="1 2">
    <name type="scientific">Mycena venus</name>
    <dbReference type="NCBI Taxonomy" id="2733690"/>
    <lineage>
        <taxon>Eukaryota</taxon>
        <taxon>Fungi</taxon>
        <taxon>Dikarya</taxon>
        <taxon>Basidiomycota</taxon>
        <taxon>Agaricomycotina</taxon>
        <taxon>Agaricomycetes</taxon>
        <taxon>Agaricomycetidae</taxon>
        <taxon>Agaricales</taxon>
        <taxon>Marasmiineae</taxon>
        <taxon>Mycenaceae</taxon>
        <taxon>Mycena</taxon>
    </lineage>
</organism>
<evidence type="ECO:0000313" key="2">
    <source>
        <dbReference type="Proteomes" id="UP000620124"/>
    </source>
</evidence>
<reference evidence="1" key="1">
    <citation type="submission" date="2020-05" db="EMBL/GenBank/DDBJ databases">
        <title>Mycena genomes resolve the evolution of fungal bioluminescence.</title>
        <authorList>
            <person name="Tsai I.J."/>
        </authorList>
    </citation>
    <scope>NUCLEOTIDE SEQUENCE</scope>
    <source>
        <strain evidence="1">CCC161011</strain>
    </source>
</reference>
<dbReference type="Proteomes" id="UP000620124">
    <property type="component" value="Unassembled WGS sequence"/>
</dbReference>
<dbReference type="EMBL" id="JACAZI010000028">
    <property type="protein sequence ID" value="KAF7333734.1"/>
    <property type="molecule type" value="Genomic_DNA"/>
</dbReference>
<gene>
    <name evidence="1" type="ORF">MVEN_02329900</name>
</gene>
<comment type="caution">
    <text evidence="1">The sequence shown here is derived from an EMBL/GenBank/DDBJ whole genome shotgun (WGS) entry which is preliminary data.</text>
</comment>
<name>A0A8H6X3U0_9AGAR</name>
<evidence type="ECO:0008006" key="3">
    <source>
        <dbReference type="Google" id="ProtNLM"/>
    </source>
</evidence>
<dbReference type="SUPFAM" id="SSF52047">
    <property type="entry name" value="RNI-like"/>
    <property type="match status" value="1"/>
</dbReference>
<keyword evidence="2" id="KW-1185">Reference proteome</keyword>
<dbReference type="InterPro" id="IPR032675">
    <property type="entry name" value="LRR_dom_sf"/>
</dbReference>
<protein>
    <recommendedName>
        <fullName evidence="3">F-box domain-containing protein</fullName>
    </recommendedName>
</protein>
<dbReference type="Gene3D" id="3.80.10.10">
    <property type="entry name" value="Ribonuclease Inhibitor"/>
    <property type="match status" value="1"/>
</dbReference>
<proteinExistence type="predicted"/>
<evidence type="ECO:0000313" key="1">
    <source>
        <dbReference type="EMBL" id="KAF7333734.1"/>
    </source>
</evidence>
<accession>A0A8H6X3U0</accession>
<dbReference type="OrthoDB" id="3543113at2759"/>